<reference evidence="4 5" key="1">
    <citation type="journal article" date="2011" name="Proc. Natl. Acad. Sci. U.S.A.">
        <title>Niche of harmful alga Aureococcus anophagefferens revealed through ecogenomics.</title>
        <authorList>
            <person name="Gobler C.J."/>
            <person name="Berry D.L."/>
            <person name="Dyhrman S.T."/>
            <person name="Wilhelm S.W."/>
            <person name="Salamov A."/>
            <person name="Lobanov A.V."/>
            <person name="Zhang Y."/>
            <person name="Collier J.L."/>
            <person name="Wurch L.L."/>
            <person name="Kustka A.B."/>
            <person name="Dill B.D."/>
            <person name="Shah M."/>
            <person name="VerBerkmoes N.C."/>
            <person name="Kuo A."/>
            <person name="Terry A."/>
            <person name="Pangilinan J."/>
            <person name="Lindquist E.A."/>
            <person name="Lucas S."/>
            <person name="Paulsen I.T."/>
            <person name="Hattenrath-Lehmann T.K."/>
            <person name="Talmage S.C."/>
            <person name="Walker E.A."/>
            <person name="Koch F."/>
            <person name="Burson A.M."/>
            <person name="Marcoval M.A."/>
            <person name="Tang Y.Z."/>
            <person name="Lecleir G.R."/>
            <person name="Coyne K.J."/>
            <person name="Berg G.M."/>
            <person name="Bertrand E.M."/>
            <person name="Saito M.A."/>
            <person name="Gladyshev V.N."/>
            <person name="Grigoriev I.V."/>
        </authorList>
    </citation>
    <scope>NUCLEOTIDE SEQUENCE [LARGE SCALE GENOMIC DNA]</scope>
    <source>
        <strain evidence="5">CCMP 1984</strain>
    </source>
</reference>
<protein>
    <submittedName>
        <fullName evidence="4">Uncharacterized protein</fullName>
    </submittedName>
</protein>
<feature type="non-terminal residue" evidence="4">
    <location>
        <position position="316"/>
    </location>
</feature>
<feature type="domain" description="AprA-like N-terminal" evidence="2">
    <location>
        <begin position="36"/>
        <end position="92"/>
    </location>
</feature>
<sequence length="316" mass="35260">MVIMDRRPSGKAAVLSFPETERLSSANLMAVPMYLQHGFTSICTASALAETGALRYMMEHERWSLRSLCEGLKLQPGYTKSCVHLLVSLDLLVDEGGGGYRRGRDFDDFVRLPFESIEKYLSYDFAKVFDQNVNAFFAQIDLTGPKLPRVQLLLESFYLAPIVIYLRMYVQGTSEAFKTTHLRLDESSLGPSVLAIFQGLGWCADNTSKLTYMGMYVLSTALNAGVPISYYPMFQELPKILMGDGSIFAAQEADGHEVHVDRVLNVIASGAQHKRFFEHMCNGVFNRVFDDQPLEDQPAAVADMGCGDGRLLLTLY</sequence>
<organism evidence="5">
    <name type="scientific">Aureococcus anophagefferens</name>
    <name type="common">Harmful bloom alga</name>
    <dbReference type="NCBI Taxonomy" id="44056"/>
    <lineage>
        <taxon>Eukaryota</taxon>
        <taxon>Sar</taxon>
        <taxon>Stramenopiles</taxon>
        <taxon>Ochrophyta</taxon>
        <taxon>Pelagophyceae</taxon>
        <taxon>Pelagomonadales</taxon>
        <taxon>Pelagomonadaceae</taxon>
        <taxon>Aureococcus</taxon>
    </lineage>
</organism>
<dbReference type="AlphaFoldDB" id="F0YQA4"/>
<evidence type="ECO:0000313" key="4">
    <source>
        <dbReference type="EMBL" id="EGB02705.1"/>
    </source>
</evidence>
<dbReference type="Proteomes" id="UP000002729">
    <property type="component" value="Unassembled WGS sequence"/>
</dbReference>
<dbReference type="InterPro" id="IPR056394">
    <property type="entry name" value="AprA-like_N"/>
</dbReference>
<gene>
    <name evidence="4" type="ORF">AURANDRAFT_68639</name>
</gene>
<proteinExistence type="predicted"/>
<keyword evidence="5" id="KW-1185">Reference proteome</keyword>
<dbReference type="GeneID" id="20226926"/>
<accession>F0YQA4</accession>
<dbReference type="EMBL" id="GL833359">
    <property type="protein sequence ID" value="EGB02705.1"/>
    <property type="molecule type" value="Genomic_DNA"/>
</dbReference>
<dbReference type="Pfam" id="PF23525">
    <property type="entry name" value="Methyltransf_36"/>
    <property type="match status" value="1"/>
</dbReference>
<dbReference type="InParanoid" id="F0YQA4"/>
<feature type="domain" description="AprA winged helix" evidence="3">
    <location>
        <begin position="158"/>
        <end position="244"/>
    </location>
</feature>
<evidence type="ECO:0000313" key="5">
    <source>
        <dbReference type="Proteomes" id="UP000002729"/>
    </source>
</evidence>
<feature type="domain" description="AprA-like MT2-like" evidence="1">
    <location>
        <begin position="257"/>
        <end position="316"/>
    </location>
</feature>
<dbReference type="Pfam" id="PF23589">
    <property type="entry name" value="WHD_AprA"/>
    <property type="match status" value="1"/>
</dbReference>
<dbReference type="Pfam" id="PF23526">
    <property type="entry name" value="AprA_N"/>
    <property type="match status" value="1"/>
</dbReference>
<evidence type="ECO:0000259" key="2">
    <source>
        <dbReference type="Pfam" id="PF23526"/>
    </source>
</evidence>
<dbReference type="InterPro" id="IPR056393">
    <property type="entry name" value="AprA-like_MT2"/>
</dbReference>
<dbReference type="RefSeq" id="XP_009042597.1">
    <property type="nucleotide sequence ID" value="XM_009044349.1"/>
</dbReference>
<evidence type="ECO:0000259" key="1">
    <source>
        <dbReference type="Pfam" id="PF23525"/>
    </source>
</evidence>
<dbReference type="InterPro" id="IPR056395">
    <property type="entry name" value="WH_AprA"/>
</dbReference>
<evidence type="ECO:0000259" key="3">
    <source>
        <dbReference type="Pfam" id="PF23589"/>
    </source>
</evidence>
<dbReference type="KEGG" id="aaf:AURANDRAFT_68639"/>
<name>F0YQA4_AURAN</name>